<evidence type="ECO:0000313" key="2">
    <source>
        <dbReference type="EMBL" id="WZF88851.1"/>
    </source>
</evidence>
<dbReference type="RefSeq" id="WP_341581849.1">
    <property type="nucleotide sequence ID" value="NZ_CP101118.1"/>
</dbReference>
<proteinExistence type="predicted"/>
<dbReference type="InterPro" id="IPR037401">
    <property type="entry name" value="SnoaL-like"/>
</dbReference>
<dbReference type="InterPro" id="IPR032710">
    <property type="entry name" value="NTF2-like_dom_sf"/>
</dbReference>
<reference evidence="2 3" key="1">
    <citation type="submission" date="2022-07" db="EMBL/GenBank/DDBJ databases">
        <title>A copper resistant bacterium isolated from sediment samples of deep sea hydrothermal areas.</title>
        <authorList>
            <person name="Zeng X."/>
        </authorList>
    </citation>
    <scope>NUCLEOTIDE SEQUENCE [LARGE SCALE GENOMIC DNA]</scope>
    <source>
        <strain evidence="3">CuT 6</strain>
    </source>
</reference>
<gene>
    <name evidence="2" type="ORF">NLK58_01120</name>
</gene>
<evidence type="ECO:0000313" key="3">
    <source>
        <dbReference type="Proteomes" id="UP001475781"/>
    </source>
</evidence>
<dbReference type="SUPFAM" id="SSF54427">
    <property type="entry name" value="NTF2-like"/>
    <property type="match status" value="1"/>
</dbReference>
<protein>
    <submittedName>
        <fullName evidence="2">Nuclear transport factor 2 family protein</fullName>
    </submittedName>
</protein>
<evidence type="ECO:0000259" key="1">
    <source>
        <dbReference type="Pfam" id="PF12680"/>
    </source>
</evidence>
<dbReference type="Proteomes" id="UP001475781">
    <property type="component" value="Chromosome"/>
</dbReference>
<feature type="domain" description="SnoaL-like" evidence="1">
    <location>
        <begin position="4"/>
        <end position="100"/>
    </location>
</feature>
<dbReference type="Gene3D" id="3.10.450.50">
    <property type="match status" value="1"/>
</dbReference>
<keyword evidence="3" id="KW-1185">Reference proteome</keyword>
<accession>A0ABZ2W2X7</accession>
<sequence>MLSQLFQAIDNQDATAFAGFLTEDCTFSFGNQPAVCGKEAVRDFVAGFFASIEAVSHSLSESWEVEDGSICQGTVTYTRKDGSTLTIPFANILKFKECLVCDYRIFADTSELYRPR</sequence>
<dbReference type="Pfam" id="PF12680">
    <property type="entry name" value="SnoaL_2"/>
    <property type="match status" value="1"/>
</dbReference>
<name>A0ABZ2W2X7_9GAMM</name>
<organism evidence="2 3">
    <name type="scientific">Marinobacter metalliresistant</name>
    <dbReference type="NCBI Taxonomy" id="2961995"/>
    <lineage>
        <taxon>Bacteria</taxon>
        <taxon>Pseudomonadati</taxon>
        <taxon>Pseudomonadota</taxon>
        <taxon>Gammaproteobacteria</taxon>
        <taxon>Pseudomonadales</taxon>
        <taxon>Marinobacteraceae</taxon>
        <taxon>Marinobacter</taxon>
    </lineage>
</organism>
<dbReference type="EMBL" id="CP101118">
    <property type="protein sequence ID" value="WZF88851.1"/>
    <property type="molecule type" value="Genomic_DNA"/>
</dbReference>